<evidence type="ECO:0000313" key="2">
    <source>
        <dbReference type="EMBL" id="KEQ27275.1"/>
    </source>
</evidence>
<dbReference type="AlphaFoldDB" id="A0A081P9A2"/>
<comment type="caution">
    <text evidence="2">The sequence shown here is derived from an EMBL/GenBank/DDBJ whole genome shotgun (WGS) entry which is preliminary data.</text>
</comment>
<keyword evidence="3" id="KW-1185">Reference proteome</keyword>
<dbReference type="OrthoDB" id="2666635at2"/>
<dbReference type="InterPro" id="IPR019649">
    <property type="entry name" value="DUF2512"/>
</dbReference>
<feature type="transmembrane region" description="Helical" evidence="1">
    <location>
        <begin position="28"/>
        <end position="45"/>
    </location>
</feature>
<dbReference type="Proteomes" id="UP000028123">
    <property type="component" value="Unassembled WGS sequence"/>
</dbReference>
<organism evidence="2 3">
    <name type="scientific">Paenibacillus tyrfis</name>
    <dbReference type="NCBI Taxonomy" id="1501230"/>
    <lineage>
        <taxon>Bacteria</taxon>
        <taxon>Bacillati</taxon>
        <taxon>Bacillota</taxon>
        <taxon>Bacilli</taxon>
        <taxon>Bacillales</taxon>
        <taxon>Paenibacillaceae</taxon>
        <taxon>Paenibacillus</taxon>
    </lineage>
</organism>
<dbReference type="eggNOG" id="ENOG5033D22">
    <property type="taxonomic scope" value="Bacteria"/>
</dbReference>
<keyword evidence="1" id="KW-0472">Membrane</keyword>
<name>A0A081P9A2_9BACL</name>
<evidence type="ECO:0000256" key="1">
    <source>
        <dbReference type="SAM" id="Phobius"/>
    </source>
</evidence>
<keyword evidence="1" id="KW-1133">Transmembrane helix</keyword>
<gene>
    <name evidence="2" type="ORF">ET33_25720</name>
</gene>
<protein>
    <recommendedName>
        <fullName evidence="4">DUF2512 family protein</fullName>
    </recommendedName>
</protein>
<evidence type="ECO:0000313" key="3">
    <source>
        <dbReference type="Proteomes" id="UP000028123"/>
    </source>
</evidence>
<feature type="transmembrane region" description="Helical" evidence="1">
    <location>
        <begin position="85"/>
        <end position="104"/>
    </location>
</feature>
<feature type="transmembrane region" description="Helical" evidence="1">
    <location>
        <begin position="57"/>
        <end position="79"/>
    </location>
</feature>
<dbReference type="EMBL" id="JNVM01000004">
    <property type="protein sequence ID" value="KEQ27275.1"/>
    <property type="molecule type" value="Genomic_DNA"/>
</dbReference>
<dbReference type="RefSeq" id="WP_036677443.1">
    <property type="nucleotide sequence ID" value="NZ_JNVM01000004.1"/>
</dbReference>
<feature type="transmembrane region" description="Helical" evidence="1">
    <location>
        <begin position="5"/>
        <end position="22"/>
    </location>
</feature>
<evidence type="ECO:0008006" key="4">
    <source>
        <dbReference type="Google" id="ProtNLM"/>
    </source>
</evidence>
<proteinExistence type="predicted"/>
<sequence>MSKLLVKLAISALFTVPLLLYFSNATLFQALMASVSLSILAFFLGDQWILDEFGNGAAILADGLLAALFLGAVGTAYHWGLSWPSLAFVAVVTAAVEFGYHLLLRRWDVRWYS</sequence>
<dbReference type="Pfam" id="PF10710">
    <property type="entry name" value="DUF2512"/>
    <property type="match status" value="1"/>
</dbReference>
<accession>A0A081P9A2</accession>
<reference evidence="2 3" key="1">
    <citation type="submission" date="2014-06" db="EMBL/GenBank/DDBJ databases">
        <title>Draft genome sequence of Paenibacillus sp. MSt1.</title>
        <authorList>
            <person name="Aw Y.K."/>
            <person name="Ong K.S."/>
            <person name="Gan H.M."/>
            <person name="Lee S.M."/>
        </authorList>
    </citation>
    <scope>NUCLEOTIDE SEQUENCE [LARGE SCALE GENOMIC DNA]</scope>
    <source>
        <strain evidence="2 3">MSt1</strain>
    </source>
</reference>
<keyword evidence="1" id="KW-0812">Transmembrane</keyword>